<accession>A0ABX0Y8L5</accession>
<dbReference type="EMBL" id="JAATVY010000036">
    <property type="protein sequence ID" value="NJC73752.1"/>
    <property type="molecule type" value="Genomic_DNA"/>
</dbReference>
<comment type="caution">
    <text evidence="2">The sequence shown here is derived from an EMBL/GenBank/DDBJ whole genome shotgun (WGS) entry which is preliminary data.</text>
</comment>
<dbReference type="Gene3D" id="3.40.50.1000">
    <property type="entry name" value="HAD superfamily/HAD-like"/>
    <property type="match status" value="1"/>
</dbReference>
<dbReference type="RefSeq" id="WP_167928657.1">
    <property type="nucleotide sequence ID" value="NZ_JAATVY010000036.1"/>
</dbReference>
<organism evidence="2 3">
    <name type="scientific">Planosporangium thailandense</name>
    <dbReference type="NCBI Taxonomy" id="765197"/>
    <lineage>
        <taxon>Bacteria</taxon>
        <taxon>Bacillati</taxon>
        <taxon>Actinomycetota</taxon>
        <taxon>Actinomycetes</taxon>
        <taxon>Micromonosporales</taxon>
        <taxon>Micromonosporaceae</taxon>
        <taxon>Planosporangium</taxon>
    </lineage>
</organism>
<keyword evidence="3" id="KW-1185">Reference proteome</keyword>
<evidence type="ECO:0000313" key="3">
    <source>
        <dbReference type="Proteomes" id="UP000722989"/>
    </source>
</evidence>
<dbReference type="InterPro" id="IPR036412">
    <property type="entry name" value="HAD-like_sf"/>
</dbReference>
<feature type="region of interest" description="Disordered" evidence="1">
    <location>
        <begin position="46"/>
        <end position="66"/>
    </location>
</feature>
<protein>
    <submittedName>
        <fullName evidence="2">HAD hydrolase family protein</fullName>
    </submittedName>
</protein>
<name>A0ABX0Y8L5_9ACTN</name>
<dbReference type="InterPro" id="IPR023214">
    <property type="entry name" value="HAD_sf"/>
</dbReference>
<dbReference type="SUPFAM" id="SSF56784">
    <property type="entry name" value="HAD-like"/>
    <property type="match status" value="1"/>
</dbReference>
<gene>
    <name evidence="2" type="ORF">HC031_29150</name>
</gene>
<reference evidence="2 3" key="1">
    <citation type="submission" date="2020-03" db="EMBL/GenBank/DDBJ databases">
        <title>WGS of the type strain of Planosporangium spp.</title>
        <authorList>
            <person name="Thawai C."/>
        </authorList>
    </citation>
    <scope>NUCLEOTIDE SEQUENCE [LARGE SCALE GENOMIC DNA]</scope>
    <source>
        <strain evidence="2 3">TBRC 5610</strain>
    </source>
</reference>
<sequence length="66" mass="7464">MRADVDGTLMTRDKVLTDRVVTAVHALHTADILFAITSGRPIIRRDAPARPRSRSLRRPVDLSELW</sequence>
<proteinExistence type="predicted"/>
<dbReference type="GO" id="GO:0016787">
    <property type="term" value="F:hydrolase activity"/>
    <property type="evidence" value="ECO:0007669"/>
    <property type="project" value="UniProtKB-KW"/>
</dbReference>
<evidence type="ECO:0000256" key="1">
    <source>
        <dbReference type="SAM" id="MobiDB-lite"/>
    </source>
</evidence>
<dbReference type="Pfam" id="PF08282">
    <property type="entry name" value="Hydrolase_3"/>
    <property type="match status" value="1"/>
</dbReference>
<evidence type="ECO:0000313" key="2">
    <source>
        <dbReference type="EMBL" id="NJC73752.1"/>
    </source>
</evidence>
<dbReference type="Proteomes" id="UP000722989">
    <property type="component" value="Unassembled WGS sequence"/>
</dbReference>
<keyword evidence="2" id="KW-0378">Hydrolase</keyword>